<feature type="chain" id="PRO_5045377588" evidence="6">
    <location>
        <begin position="22"/>
        <end position="114"/>
    </location>
</feature>
<feature type="domain" description="TM2" evidence="7">
    <location>
        <begin position="58"/>
        <end position="104"/>
    </location>
</feature>
<dbReference type="InterPro" id="IPR050932">
    <property type="entry name" value="TM2D1-3-like"/>
</dbReference>
<dbReference type="Proteomes" id="UP001596043">
    <property type="component" value="Unassembled WGS sequence"/>
</dbReference>
<dbReference type="Pfam" id="PF05154">
    <property type="entry name" value="TM2"/>
    <property type="match status" value="1"/>
</dbReference>
<keyword evidence="9" id="KW-1185">Reference proteome</keyword>
<sequence>MKFKIILSFMLLLFAVTNTYAGFPVTRTVTTVTAEVSEENTVTADELTSPAAVEADRQLVAILLWLFLGGFAAHRWYLGSPIGWNILFILTAGFFVVGWIIDGIDILTGNYPGL</sequence>
<dbReference type="PANTHER" id="PTHR21016:SF25">
    <property type="entry name" value="TM2 DOMAIN-CONTAINING PROTEIN DDB_G0277895-RELATED"/>
    <property type="match status" value="1"/>
</dbReference>
<keyword evidence="6" id="KW-0732">Signal</keyword>
<comment type="subcellular location">
    <subcellularLocation>
        <location evidence="1">Membrane</location>
        <topology evidence="1">Multi-pass membrane protein</topology>
    </subcellularLocation>
</comment>
<evidence type="ECO:0000256" key="2">
    <source>
        <dbReference type="ARBA" id="ARBA00022692"/>
    </source>
</evidence>
<dbReference type="PANTHER" id="PTHR21016">
    <property type="entry name" value="BETA-AMYLOID BINDING PROTEIN-RELATED"/>
    <property type="match status" value="1"/>
</dbReference>
<evidence type="ECO:0000256" key="6">
    <source>
        <dbReference type="SAM" id="SignalP"/>
    </source>
</evidence>
<dbReference type="InterPro" id="IPR007829">
    <property type="entry name" value="TM2"/>
</dbReference>
<evidence type="ECO:0000256" key="1">
    <source>
        <dbReference type="ARBA" id="ARBA00004141"/>
    </source>
</evidence>
<gene>
    <name evidence="8" type="ORF">ACFO3O_15415</name>
</gene>
<keyword evidence="2 5" id="KW-0812">Transmembrane</keyword>
<proteinExistence type="predicted"/>
<evidence type="ECO:0000256" key="5">
    <source>
        <dbReference type="SAM" id="Phobius"/>
    </source>
</evidence>
<evidence type="ECO:0000313" key="8">
    <source>
        <dbReference type="EMBL" id="MFC4635298.1"/>
    </source>
</evidence>
<keyword evidence="3 5" id="KW-1133">Transmembrane helix</keyword>
<accession>A0ABV9I0H9</accession>
<evidence type="ECO:0000256" key="4">
    <source>
        <dbReference type="ARBA" id="ARBA00023136"/>
    </source>
</evidence>
<organism evidence="8 9">
    <name type="scientific">Dokdonia ponticola</name>
    <dbReference type="NCBI Taxonomy" id="2041041"/>
    <lineage>
        <taxon>Bacteria</taxon>
        <taxon>Pseudomonadati</taxon>
        <taxon>Bacteroidota</taxon>
        <taxon>Flavobacteriia</taxon>
        <taxon>Flavobacteriales</taxon>
        <taxon>Flavobacteriaceae</taxon>
        <taxon>Dokdonia</taxon>
    </lineage>
</organism>
<name>A0ABV9I0H9_9FLAO</name>
<feature type="transmembrane region" description="Helical" evidence="5">
    <location>
        <begin position="58"/>
        <end position="77"/>
    </location>
</feature>
<evidence type="ECO:0000313" key="9">
    <source>
        <dbReference type="Proteomes" id="UP001596043"/>
    </source>
</evidence>
<comment type="caution">
    <text evidence="8">The sequence shown here is derived from an EMBL/GenBank/DDBJ whole genome shotgun (WGS) entry which is preliminary data.</text>
</comment>
<feature type="signal peptide" evidence="6">
    <location>
        <begin position="1"/>
        <end position="21"/>
    </location>
</feature>
<reference evidence="9" key="1">
    <citation type="journal article" date="2019" name="Int. J. Syst. Evol. Microbiol.">
        <title>The Global Catalogue of Microorganisms (GCM) 10K type strain sequencing project: providing services to taxonomists for standard genome sequencing and annotation.</title>
        <authorList>
            <consortium name="The Broad Institute Genomics Platform"/>
            <consortium name="The Broad Institute Genome Sequencing Center for Infectious Disease"/>
            <person name="Wu L."/>
            <person name="Ma J."/>
        </authorList>
    </citation>
    <scope>NUCLEOTIDE SEQUENCE [LARGE SCALE GENOMIC DNA]</scope>
    <source>
        <strain evidence="9">YJ-61-S</strain>
    </source>
</reference>
<keyword evidence="4 5" id="KW-0472">Membrane</keyword>
<evidence type="ECO:0000256" key="3">
    <source>
        <dbReference type="ARBA" id="ARBA00022989"/>
    </source>
</evidence>
<dbReference type="RefSeq" id="WP_379980388.1">
    <property type="nucleotide sequence ID" value="NZ_JBHSFV010000010.1"/>
</dbReference>
<evidence type="ECO:0000259" key="7">
    <source>
        <dbReference type="Pfam" id="PF05154"/>
    </source>
</evidence>
<feature type="transmembrane region" description="Helical" evidence="5">
    <location>
        <begin position="84"/>
        <end position="101"/>
    </location>
</feature>
<dbReference type="EMBL" id="JBHSFV010000010">
    <property type="protein sequence ID" value="MFC4635298.1"/>
    <property type="molecule type" value="Genomic_DNA"/>
</dbReference>
<protein>
    <submittedName>
        <fullName evidence="8">TM2 domain-containing protein</fullName>
    </submittedName>
</protein>